<proteinExistence type="predicted"/>
<dbReference type="Proteomes" id="UP000678317">
    <property type="component" value="Unassembled WGS sequence"/>
</dbReference>
<accession>A0ABS3SLG9</accession>
<evidence type="ECO:0008006" key="3">
    <source>
        <dbReference type="Google" id="ProtNLM"/>
    </source>
</evidence>
<dbReference type="RefSeq" id="WP_208290546.1">
    <property type="nucleotide sequence ID" value="NZ_CP074404.1"/>
</dbReference>
<protein>
    <recommendedName>
        <fullName evidence="3">N-acetyltransferase domain-containing protein</fullName>
    </recommendedName>
</protein>
<name>A0ABS3SLG9_9CELL</name>
<reference evidence="1 2" key="1">
    <citation type="submission" date="2021-03" db="EMBL/GenBank/DDBJ databases">
        <title>novel species in genus Cellulomonas.</title>
        <authorList>
            <person name="Zhang G."/>
        </authorList>
    </citation>
    <scope>NUCLEOTIDE SEQUENCE [LARGE SCALE GENOMIC DNA]</scope>
    <source>
        <strain evidence="2">zg-ZUI188</strain>
    </source>
</reference>
<evidence type="ECO:0000313" key="1">
    <source>
        <dbReference type="EMBL" id="MBO3086588.1"/>
    </source>
</evidence>
<gene>
    <name evidence="1" type="ORF">J4035_18235</name>
</gene>
<organism evidence="1 2">
    <name type="scientific">Cellulomonas fengjieae</name>
    <dbReference type="NCBI Taxonomy" id="2819978"/>
    <lineage>
        <taxon>Bacteria</taxon>
        <taxon>Bacillati</taxon>
        <taxon>Actinomycetota</taxon>
        <taxon>Actinomycetes</taxon>
        <taxon>Micrococcales</taxon>
        <taxon>Cellulomonadaceae</taxon>
        <taxon>Cellulomonas</taxon>
    </lineage>
</organism>
<dbReference type="EMBL" id="JAGFBM010000010">
    <property type="protein sequence ID" value="MBO3086588.1"/>
    <property type="molecule type" value="Genomic_DNA"/>
</dbReference>
<comment type="caution">
    <text evidence="1">The sequence shown here is derived from an EMBL/GenBank/DDBJ whole genome shotgun (WGS) entry which is preliminary data.</text>
</comment>
<keyword evidence="2" id="KW-1185">Reference proteome</keyword>
<sequence length="53" mass="5661">MAGAAALVQNTVPATASIGVRAANNRLARLYQHQYGFQVGNADRPLELLRPAQ</sequence>
<evidence type="ECO:0000313" key="2">
    <source>
        <dbReference type="Proteomes" id="UP000678317"/>
    </source>
</evidence>